<keyword evidence="7" id="KW-0732">Signal</keyword>
<dbReference type="STRING" id="29920.A0A329SF33"/>
<feature type="compositionally biased region" description="Basic and acidic residues" evidence="5">
    <location>
        <begin position="604"/>
        <end position="620"/>
    </location>
</feature>
<comment type="subcellular location">
    <subcellularLocation>
        <location evidence="1">Membrane</location>
        <topology evidence="1">Multi-pass membrane protein</topology>
    </subcellularLocation>
</comment>
<feature type="transmembrane region" description="Helical" evidence="6">
    <location>
        <begin position="481"/>
        <end position="502"/>
    </location>
</feature>
<comment type="caution">
    <text evidence="8">The sequence shown here is derived from an EMBL/GenBank/DDBJ whole genome shotgun (WGS) entry which is preliminary data.</text>
</comment>
<sequence length="674" mass="72099">MSPLLRTLIAFTLALLLPATAQEVCSGHGELHGNHCHCQEGYESEGVECIATAGTTASCPAGGIAWELSMAMALENGSYTVSLANNTENMAVFVLPLNISVTDTVSLEDLEASVDKSTLLLEDVTLPRNLVKASRDMAPTDQLLYVVQRNNAEELAALQAECEANPNNTWHIDHCDGSGGHSSRRLATEPMTVNLVVDEAGYYAFHMQHNAIEEFGMQVLDAEGQEVGVALTLAEEQQDEETPSARSTTASVWAKTMAAVAIVAVLSIVGILLLILRINVLTKVMDAMIALSAGALFGAAFLHVLPESIEFYSEYGQMDLTLSMMFTIGFVVAMVVEMALELWVSIVGGESHTHAHLPTSMRLSSPANALSEAAGKQSGTPETGDYNAENTPTLSRGKMTSVSTFSLKVDWHTIKPMAYIILLGDLFHNFVDGVLIATAFLACDDSLGVSVTVSAILHELPQEFADFIILVESGFTPFQAVLFNFLSALSAFIGAIVVLAAVPVTNETMGLLLAVGSGTLVYIAGTDLLPGVLRVKSVGQFVVNLLMFGIGVGALALTTLHHDRTIQRIGESSSEDLGCDEEDRGSGRSERLLKSRIDCERAAGAVPERRRSLENEKRSEAASVRPLTVVNLHPEAQKTSEACKEPCGTTQRTNEATASTAWSSRSPPTNKLDD</sequence>
<feature type="transmembrane region" description="Helical" evidence="6">
    <location>
        <begin position="287"/>
        <end position="305"/>
    </location>
</feature>
<dbReference type="Pfam" id="PF02535">
    <property type="entry name" value="Zip"/>
    <property type="match status" value="1"/>
</dbReference>
<accession>A0A329SF33</accession>
<gene>
    <name evidence="8" type="ORF">PC110_g8310</name>
</gene>
<feature type="transmembrane region" description="Helical" evidence="6">
    <location>
        <begin position="252"/>
        <end position="275"/>
    </location>
</feature>
<feature type="compositionally biased region" description="Basic and acidic residues" evidence="5">
    <location>
        <begin position="635"/>
        <end position="644"/>
    </location>
</feature>
<feature type="chain" id="PRO_5043556956" evidence="7">
    <location>
        <begin position="22"/>
        <end position="674"/>
    </location>
</feature>
<feature type="transmembrane region" description="Helical" evidence="6">
    <location>
        <begin position="417"/>
        <end position="442"/>
    </location>
</feature>
<dbReference type="AlphaFoldDB" id="A0A329SF33"/>
<organism evidence="8 9">
    <name type="scientific">Phytophthora cactorum</name>
    <dbReference type="NCBI Taxonomy" id="29920"/>
    <lineage>
        <taxon>Eukaryota</taxon>
        <taxon>Sar</taxon>
        <taxon>Stramenopiles</taxon>
        <taxon>Oomycota</taxon>
        <taxon>Peronosporomycetes</taxon>
        <taxon>Peronosporales</taxon>
        <taxon>Peronosporaceae</taxon>
        <taxon>Phytophthora</taxon>
    </lineage>
</organism>
<feature type="transmembrane region" description="Helical" evidence="6">
    <location>
        <begin position="509"/>
        <end position="529"/>
    </location>
</feature>
<evidence type="ECO:0000256" key="1">
    <source>
        <dbReference type="ARBA" id="ARBA00004141"/>
    </source>
</evidence>
<dbReference type="VEuPathDB" id="FungiDB:PC110_g8310"/>
<feature type="region of interest" description="Disordered" evidence="5">
    <location>
        <begin position="372"/>
        <end position="394"/>
    </location>
</feature>
<dbReference type="InterPro" id="IPR003689">
    <property type="entry name" value="ZIP"/>
</dbReference>
<feature type="region of interest" description="Disordered" evidence="5">
    <location>
        <begin position="604"/>
        <end position="674"/>
    </location>
</feature>
<feature type="transmembrane region" description="Helical" evidence="6">
    <location>
        <begin position="325"/>
        <end position="344"/>
    </location>
</feature>
<keyword evidence="2 6" id="KW-0812">Transmembrane</keyword>
<keyword evidence="3 6" id="KW-1133">Transmembrane helix</keyword>
<evidence type="ECO:0000313" key="9">
    <source>
        <dbReference type="Proteomes" id="UP000251314"/>
    </source>
</evidence>
<evidence type="ECO:0000256" key="3">
    <source>
        <dbReference type="ARBA" id="ARBA00022989"/>
    </source>
</evidence>
<dbReference type="PANTHER" id="PTHR16950">
    <property type="entry name" value="ZINC TRANSPORTER SLC39A7 HISTIDINE-RICH MEMBRANE PROTEIN KE4"/>
    <property type="match status" value="1"/>
</dbReference>
<dbReference type="GO" id="GO:0006882">
    <property type="term" value="P:intracellular zinc ion homeostasis"/>
    <property type="evidence" value="ECO:0007669"/>
    <property type="project" value="TreeGrafter"/>
</dbReference>
<dbReference type="OrthoDB" id="46759at2759"/>
<feature type="compositionally biased region" description="Polar residues" evidence="5">
    <location>
        <begin position="648"/>
        <end position="674"/>
    </location>
</feature>
<dbReference type="PANTHER" id="PTHR16950:SF16">
    <property type="entry name" value="ZINC TRANSPORTER ZIP13"/>
    <property type="match status" value="1"/>
</dbReference>
<feature type="signal peptide" evidence="7">
    <location>
        <begin position="1"/>
        <end position="21"/>
    </location>
</feature>
<evidence type="ECO:0000313" key="8">
    <source>
        <dbReference type="EMBL" id="RAW35394.1"/>
    </source>
</evidence>
<evidence type="ECO:0000256" key="4">
    <source>
        <dbReference type="ARBA" id="ARBA00023136"/>
    </source>
</evidence>
<evidence type="ECO:0000256" key="5">
    <source>
        <dbReference type="SAM" id="MobiDB-lite"/>
    </source>
</evidence>
<dbReference type="Proteomes" id="UP000251314">
    <property type="component" value="Unassembled WGS sequence"/>
</dbReference>
<evidence type="ECO:0000256" key="6">
    <source>
        <dbReference type="SAM" id="Phobius"/>
    </source>
</evidence>
<keyword evidence="9" id="KW-1185">Reference proteome</keyword>
<dbReference type="GO" id="GO:0016020">
    <property type="term" value="C:membrane"/>
    <property type="evidence" value="ECO:0007669"/>
    <property type="project" value="UniProtKB-SubCell"/>
</dbReference>
<reference evidence="8 9" key="1">
    <citation type="submission" date="2018-01" db="EMBL/GenBank/DDBJ databases">
        <title>Draft genome of the strawberry crown rot pathogen Phytophthora cactorum.</title>
        <authorList>
            <person name="Armitage A.D."/>
            <person name="Lysoe E."/>
            <person name="Nellist C.F."/>
            <person name="Harrison R.J."/>
            <person name="Brurberg M.B."/>
        </authorList>
    </citation>
    <scope>NUCLEOTIDE SEQUENCE [LARGE SCALE GENOMIC DNA]</scope>
    <source>
        <strain evidence="8 9">10300</strain>
    </source>
</reference>
<keyword evidence="4 6" id="KW-0472">Membrane</keyword>
<name>A0A329SF33_9STRA</name>
<feature type="transmembrane region" description="Helical" evidence="6">
    <location>
        <begin position="541"/>
        <end position="560"/>
    </location>
</feature>
<dbReference type="EMBL" id="MJFZ01000170">
    <property type="protein sequence ID" value="RAW35394.1"/>
    <property type="molecule type" value="Genomic_DNA"/>
</dbReference>
<evidence type="ECO:0000256" key="7">
    <source>
        <dbReference type="SAM" id="SignalP"/>
    </source>
</evidence>
<dbReference type="GO" id="GO:0005385">
    <property type="term" value="F:zinc ion transmembrane transporter activity"/>
    <property type="evidence" value="ECO:0007669"/>
    <property type="project" value="TreeGrafter"/>
</dbReference>
<proteinExistence type="predicted"/>
<protein>
    <submittedName>
        <fullName evidence="8">Uncharacterized protein</fullName>
    </submittedName>
</protein>
<evidence type="ECO:0000256" key="2">
    <source>
        <dbReference type="ARBA" id="ARBA00022692"/>
    </source>
</evidence>